<keyword evidence="6" id="KW-0539">Nucleus</keyword>
<keyword evidence="12" id="KW-1185">Reference proteome</keyword>
<dbReference type="EMBL" id="HG806005">
    <property type="protein sequence ID" value="CDW56062.1"/>
    <property type="molecule type" value="Genomic_DNA"/>
</dbReference>
<evidence type="ECO:0000313" key="12">
    <source>
        <dbReference type="Proteomes" id="UP000030665"/>
    </source>
</evidence>
<evidence type="ECO:0000259" key="10">
    <source>
        <dbReference type="PROSITE" id="PS50016"/>
    </source>
</evidence>
<evidence type="ECO:0000313" key="11">
    <source>
        <dbReference type="EMBL" id="CDW56062.1"/>
    </source>
</evidence>
<dbReference type="InterPro" id="IPR019786">
    <property type="entry name" value="Zinc_finger_PHD-type_CS"/>
</dbReference>
<evidence type="ECO:0000256" key="3">
    <source>
        <dbReference type="ARBA" id="ARBA00022723"/>
    </source>
</evidence>
<proteinExistence type="predicted"/>
<dbReference type="OrthoDB" id="270215at2759"/>
<organism evidence="11 12">
    <name type="scientific">Trichuris trichiura</name>
    <name type="common">Whipworm</name>
    <name type="synonym">Trichocephalus trichiurus</name>
    <dbReference type="NCBI Taxonomy" id="36087"/>
    <lineage>
        <taxon>Eukaryota</taxon>
        <taxon>Metazoa</taxon>
        <taxon>Ecdysozoa</taxon>
        <taxon>Nematoda</taxon>
        <taxon>Enoplea</taxon>
        <taxon>Dorylaimia</taxon>
        <taxon>Trichinellida</taxon>
        <taxon>Trichuridae</taxon>
        <taxon>Trichuris</taxon>
    </lineage>
</organism>
<keyword evidence="4 8" id="KW-0863">Zinc-finger</keyword>
<sequence>MPRAQPDTVVLSNPFDDPPAGCNPGPPPRMLAGPVQSTSHPINNAIPMVLIDSAPHSAPPPFTSLSSLSARVYPSDQPMIFTSSNPHAPPICPCGKCHREIHDNDQAIQCYRGCKFWFHRTCVGLIEEAWHMIVNEPYAEWVCDACLVAKQIPFVIFTNS</sequence>
<dbReference type="PANTHER" id="PTHR23194:SF16">
    <property type="entry name" value="PROTEIN PYGOPUS"/>
    <property type="match status" value="1"/>
</dbReference>
<dbReference type="Proteomes" id="UP000030665">
    <property type="component" value="Unassembled WGS sequence"/>
</dbReference>
<dbReference type="SUPFAM" id="SSF57903">
    <property type="entry name" value="FYVE/PHD zinc finger"/>
    <property type="match status" value="1"/>
</dbReference>
<dbReference type="AlphaFoldDB" id="A0A077Z6F4"/>
<protein>
    <recommendedName>
        <fullName evidence="10">PHD-type domain-containing protein</fullName>
    </recommendedName>
</protein>
<name>A0A077Z6F4_TRITR</name>
<keyword evidence="3" id="KW-0479">Metal-binding</keyword>
<dbReference type="STRING" id="36087.A0A077Z6F4"/>
<dbReference type="SMART" id="SM00249">
    <property type="entry name" value="PHD"/>
    <property type="match status" value="1"/>
</dbReference>
<comment type="function">
    <text evidence="7">Involved in signal transduction through the Wnt pathway.</text>
</comment>
<dbReference type="PANTHER" id="PTHR23194">
    <property type="entry name" value="PYGOPUS"/>
    <property type="match status" value="1"/>
</dbReference>
<dbReference type="InterPro" id="IPR013083">
    <property type="entry name" value="Znf_RING/FYVE/PHD"/>
</dbReference>
<accession>A0A077Z6F4</accession>
<keyword evidence="2" id="KW-0879">Wnt signaling pathway</keyword>
<dbReference type="PROSITE" id="PS01359">
    <property type="entry name" value="ZF_PHD_1"/>
    <property type="match status" value="1"/>
</dbReference>
<feature type="domain" description="PHD-type" evidence="10">
    <location>
        <begin position="91"/>
        <end position="149"/>
    </location>
</feature>
<evidence type="ECO:0000256" key="4">
    <source>
        <dbReference type="ARBA" id="ARBA00022771"/>
    </source>
</evidence>
<dbReference type="Gene3D" id="3.30.40.10">
    <property type="entry name" value="Zinc/RING finger domain, C3HC4 (zinc finger)"/>
    <property type="match status" value="1"/>
</dbReference>
<evidence type="ECO:0000256" key="6">
    <source>
        <dbReference type="ARBA" id="ARBA00023242"/>
    </source>
</evidence>
<dbReference type="CDD" id="cd15637">
    <property type="entry name" value="PHD_dPYGO"/>
    <property type="match status" value="1"/>
</dbReference>
<dbReference type="PROSITE" id="PS50016">
    <property type="entry name" value="ZF_PHD_2"/>
    <property type="match status" value="1"/>
</dbReference>
<evidence type="ECO:0000256" key="9">
    <source>
        <dbReference type="SAM" id="MobiDB-lite"/>
    </source>
</evidence>
<evidence type="ECO:0000256" key="2">
    <source>
        <dbReference type="ARBA" id="ARBA00022687"/>
    </source>
</evidence>
<dbReference type="GO" id="GO:0008270">
    <property type="term" value="F:zinc ion binding"/>
    <property type="evidence" value="ECO:0007669"/>
    <property type="project" value="UniProtKB-KW"/>
</dbReference>
<dbReference type="GO" id="GO:0005634">
    <property type="term" value="C:nucleus"/>
    <property type="evidence" value="ECO:0007669"/>
    <property type="project" value="UniProtKB-SubCell"/>
</dbReference>
<dbReference type="FunFam" id="3.30.40.10:FF:000107">
    <property type="entry name" value="pygopus homolog 1"/>
    <property type="match status" value="1"/>
</dbReference>
<dbReference type="InterPro" id="IPR019787">
    <property type="entry name" value="Znf_PHD-finger"/>
</dbReference>
<evidence type="ECO:0000256" key="8">
    <source>
        <dbReference type="PROSITE-ProRule" id="PRU00146"/>
    </source>
</evidence>
<dbReference type="InterPro" id="IPR011011">
    <property type="entry name" value="Znf_FYVE_PHD"/>
</dbReference>
<dbReference type="InterPro" id="IPR001965">
    <property type="entry name" value="Znf_PHD"/>
</dbReference>
<evidence type="ECO:0000256" key="5">
    <source>
        <dbReference type="ARBA" id="ARBA00022833"/>
    </source>
</evidence>
<dbReference type="GO" id="GO:0016055">
    <property type="term" value="P:Wnt signaling pathway"/>
    <property type="evidence" value="ECO:0007669"/>
    <property type="project" value="UniProtKB-KW"/>
</dbReference>
<gene>
    <name evidence="11" type="ORF">TTRE_0000433601</name>
</gene>
<keyword evidence="5" id="KW-0862">Zinc</keyword>
<reference evidence="11" key="2">
    <citation type="submission" date="2014-03" db="EMBL/GenBank/DDBJ databases">
        <title>The whipworm genome and dual-species transcriptomics of an intimate host-pathogen interaction.</title>
        <authorList>
            <person name="Foth B.J."/>
            <person name="Tsai I.J."/>
            <person name="Reid A.J."/>
            <person name="Bancroft A.J."/>
            <person name="Nichol S."/>
            <person name="Tracey A."/>
            <person name="Holroyd N."/>
            <person name="Cotton J.A."/>
            <person name="Stanley E.J."/>
            <person name="Zarowiecki M."/>
            <person name="Liu J.Z."/>
            <person name="Huckvale T."/>
            <person name="Cooper P.J."/>
            <person name="Grencis R.K."/>
            <person name="Berriman M."/>
        </authorList>
    </citation>
    <scope>NUCLEOTIDE SEQUENCE [LARGE SCALE GENOMIC DNA]</scope>
</reference>
<evidence type="ECO:0000256" key="7">
    <source>
        <dbReference type="ARBA" id="ARBA00037400"/>
    </source>
</evidence>
<evidence type="ECO:0000256" key="1">
    <source>
        <dbReference type="ARBA" id="ARBA00004123"/>
    </source>
</evidence>
<reference evidence="11" key="1">
    <citation type="submission" date="2014-01" db="EMBL/GenBank/DDBJ databases">
        <authorList>
            <person name="Aslett M."/>
        </authorList>
    </citation>
    <scope>NUCLEOTIDE SEQUENCE</scope>
</reference>
<dbReference type="InterPro" id="IPR052475">
    <property type="entry name" value="Wnt_Signal_Transd_Protein"/>
</dbReference>
<feature type="region of interest" description="Disordered" evidence="9">
    <location>
        <begin position="1"/>
        <end position="37"/>
    </location>
</feature>
<comment type="subcellular location">
    <subcellularLocation>
        <location evidence="1">Nucleus</location>
    </subcellularLocation>
</comment>